<dbReference type="RefSeq" id="WP_315569775.1">
    <property type="nucleotide sequence ID" value="NZ_CP118866.1"/>
</dbReference>
<evidence type="ECO:0000313" key="2">
    <source>
        <dbReference type="EMBL" id="WEG35962.1"/>
    </source>
</evidence>
<feature type="domain" description="Calcineurin-like phosphoesterase" evidence="1">
    <location>
        <begin position="2"/>
        <end position="253"/>
    </location>
</feature>
<dbReference type="Pfam" id="PF00149">
    <property type="entry name" value="Metallophos"/>
    <property type="match status" value="1"/>
</dbReference>
<dbReference type="InterPro" id="IPR051158">
    <property type="entry name" value="Metallophosphoesterase_sf"/>
</dbReference>
<proteinExistence type="predicted"/>
<dbReference type="SUPFAM" id="SSF56300">
    <property type="entry name" value="Metallo-dependent phosphatases"/>
    <property type="match status" value="1"/>
</dbReference>
<dbReference type="InterPro" id="IPR004843">
    <property type="entry name" value="Calcineurin-like_PHP"/>
</dbReference>
<accession>A0ABY8C5U6</accession>
<dbReference type="EMBL" id="CP118868">
    <property type="protein sequence ID" value="WEG35962.1"/>
    <property type="molecule type" value="Genomic_DNA"/>
</dbReference>
<keyword evidence="3" id="KW-1185">Reference proteome</keyword>
<gene>
    <name evidence="2" type="ORF">PYS61_01975</name>
</gene>
<evidence type="ECO:0000313" key="3">
    <source>
        <dbReference type="Proteomes" id="UP001220478"/>
    </source>
</evidence>
<dbReference type="PANTHER" id="PTHR31302">
    <property type="entry name" value="TRANSMEMBRANE PROTEIN WITH METALLOPHOSPHOESTERASE DOMAIN-RELATED"/>
    <property type="match status" value="1"/>
</dbReference>
<reference evidence="2 3" key="1">
    <citation type="submission" date="2023-02" db="EMBL/GenBank/DDBJ databases">
        <title>Novel Oscillospiraceae bacterial genomes.</title>
        <authorList>
            <person name="Srinivasan S."/>
            <person name="Austin M.N."/>
            <person name="Fiedler T.L."/>
            <person name="Strenk S.M."/>
            <person name="Agnew K.J."/>
            <person name="Nagana Gowda G.A."/>
            <person name="Raftery D."/>
            <person name="Beamer M.A."/>
            <person name="Achilles S.L."/>
            <person name="Wiesenfeld H.C."/>
            <person name="Fredricks D.N."/>
            <person name="Hillier S.L."/>
        </authorList>
    </citation>
    <scope>NUCLEOTIDE SEQUENCE [LARGE SCALE GENOMIC DNA]</scope>
    <source>
        <strain evidence="2 3">CHIC02 1186E3-8</strain>
    </source>
</reference>
<sequence>MIYALSDTHLSFSSNKPMSIFGEIWAHHTEKIAHNCAAVLQPTDILLLPGDLSWALKLAEARKDLTFLDALPGRKILLRGNHDYWWSTRTKMQRYCREWGLKTLYFLDRNAFLLRRNKAVSAYDILLAGRNETVENGGRQADTQAIWRQEPILQEQPEFIGIVGTKGYLLPFEQQNEHDRILAVREYERLLYSLRQLEDLLLLNGIKKSEVKLLCLTHYPPLLKNRGSSIYSSLYEKLQAEYRTVQAVCGHLHGLGIKEAFEGRYNSVDYYLVSADARAFSPQALL</sequence>
<evidence type="ECO:0000259" key="1">
    <source>
        <dbReference type="Pfam" id="PF00149"/>
    </source>
</evidence>
<dbReference type="Gene3D" id="3.60.21.10">
    <property type="match status" value="1"/>
</dbReference>
<name>A0ABY8C5U6_9FIRM</name>
<dbReference type="Proteomes" id="UP001220478">
    <property type="component" value="Chromosome"/>
</dbReference>
<organism evidence="2 3">
    <name type="scientific">Amygdalobacter indicium</name>
    <dbReference type="NCBI Taxonomy" id="3029272"/>
    <lineage>
        <taxon>Bacteria</taxon>
        <taxon>Bacillati</taxon>
        <taxon>Bacillota</taxon>
        <taxon>Clostridia</taxon>
        <taxon>Eubacteriales</taxon>
        <taxon>Oscillospiraceae</taxon>
        <taxon>Amygdalobacter</taxon>
    </lineage>
</organism>
<protein>
    <submittedName>
        <fullName evidence="2">Metallophosphoesterase</fullName>
    </submittedName>
</protein>
<dbReference type="InterPro" id="IPR029052">
    <property type="entry name" value="Metallo-depent_PP-like"/>
</dbReference>
<dbReference type="PANTHER" id="PTHR31302:SF22">
    <property type="entry name" value="PHOSPHOESTERASE"/>
    <property type="match status" value="1"/>
</dbReference>